<evidence type="ECO:0000256" key="5">
    <source>
        <dbReference type="ARBA" id="ARBA00022723"/>
    </source>
</evidence>
<dbReference type="GO" id="GO:0020037">
    <property type="term" value="F:heme binding"/>
    <property type="evidence" value="ECO:0007669"/>
    <property type="project" value="InterPro"/>
</dbReference>
<keyword evidence="5" id="KW-0479">Metal-binding</keyword>
<keyword evidence="9" id="KW-0472">Membrane</keyword>
<organism evidence="10 11">
    <name type="scientific">Cucumis sativus</name>
    <name type="common">Cucumber</name>
    <dbReference type="NCBI Taxonomy" id="3659"/>
    <lineage>
        <taxon>Eukaryota</taxon>
        <taxon>Viridiplantae</taxon>
        <taxon>Streptophyta</taxon>
        <taxon>Embryophyta</taxon>
        <taxon>Tracheophyta</taxon>
        <taxon>Spermatophyta</taxon>
        <taxon>Magnoliopsida</taxon>
        <taxon>eudicotyledons</taxon>
        <taxon>Gunneridae</taxon>
        <taxon>Pentapetalae</taxon>
        <taxon>rosids</taxon>
        <taxon>fabids</taxon>
        <taxon>Cucurbitales</taxon>
        <taxon>Cucurbitaceae</taxon>
        <taxon>Benincaseae</taxon>
        <taxon>Cucumis</taxon>
    </lineage>
</organism>
<keyword evidence="7" id="KW-0408">Iron</keyword>
<gene>
    <name evidence="10" type="ORF">Csa_3G067760</name>
</gene>
<dbReference type="AlphaFoldDB" id="A0A0A0L7J4"/>
<dbReference type="GO" id="GO:0005506">
    <property type="term" value="F:iron ion binding"/>
    <property type="evidence" value="ECO:0007669"/>
    <property type="project" value="InterPro"/>
</dbReference>
<reference evidence="10 11" key="3">
    <citation type="journal article" date="2010" name="BMC Genomics">
        <title>Transcriptome sequencing and comparative analysis of cucumber flowers with different sex types.</title>
        <authorList>
            <person name="Guo S."/>
            <person name="Zheng Y."/>
            <person name="Joung J.G."/>
            <person name="Liu S."/>
            <person name="Zhang Z."/>
            <person name="Crasta O.R."/>
            <person name="Sobral B.W."/>
            <person name="Xu Y."/>
            <person name="Huang S."/>
            <person name="Fei Z."/>
        </authorList>
    </citation>
    <scope>NUCLEOTIDE SEQUENCE [LARGE SCALE GENOMIC DNA]</scope>
    <source>
        <strain evidence="11">cv. 9930</strain>
    </source>
</reference>
<dbReference type="Gene3D" id="1.10.630.10">
    <property type="entry name" value="Cytochrome P450"/>
    <property type="match status" value="1"/>
</dbReference>
<comment type="cofactor">
    <cofactor evidence="1">
        <name>heme</name>
        <dbReference type="ChEBI" id="CHEBI:30413"/>
    </cofactor>
</comment>
<evidence type="ECO:0000256" key="8">
    <source>
        <dbReference type="ARBA" id="ARBA00023033"/>
    </source>
</evidence>
<comment type="subcellular location">
    <subcellularLocation>
        <location evidence="2">Membrane</location>
    </subcellularLocation>
</comment>
<dbReference type="GO" id="GO:0016705">
    <property type="term" value="F:oxidoreductase activity, acting on paired donors, with incorporation or reduction of molecular oxygen"/>
    <property type="evidence" value="ECO:0007669"/>
    <property type="project" value="InterPro"/>
</dbReference>
<evidence type="ECO:0000256" key="4">
    <source>
        <dbReference type="ARBA" id="ARBA00022617"/>
    </source>
</evidence>
<dbReference type="GO" id="GO:0004497">
    <property type="term" value="F:monooxygenase activity"/>
    <property type="evidence" value="ECO:0007669"/>
    <property type="project" value="UniProtKB-KW"/>
</dbReference>
<keyword evidence="8" id="KW-0503">Monooxygenase</keyword>
<dbReference type="OMA" id="EFMVAIH"/>
<dbReference type="STRING" id="3659.A0A0A0L7J4"/>
<dbReference type="PANTHER" id="PTHR47943">
    <property type="entry name" value="CYTOCHROME P450 93A3-LIKE"/>
    <property type="match status" value="1"/>
</dbReference>
<reference evidence="10 11" key="1">
    <citation type="journal article" date="2009" name="Nat. Genet.">
        <title>The genome of the cucumber, Cucumis sativus L.</title>
        <authorList>
            <person name="Huang S."/>
            <person name="Li R."/>
            <person name="Zhang Z."/>
            <person name="Li L."/>
            <person name="Gu X."/>
            <person name="Fan W."/>
            <person name="Lucas W.J."/>
            <person name="Wang X."/>
            <person name="Xie B."/>
            <person name="Ni P."/>
            <person name="Ren Y."/>
            <person name="Zhu H."/>
            <person name="Li J."/>
            <person name="Lin K."/>
            <person name="Jin W."/>
            <person name="Fei Z."/>
            <person name="Li G."/>
            <person name="Staub J."/>
            <person name="Kilian A."/>
            <person name="van der Vossen E.A."/>
            <person name="Wu Y."/>
            <person name="Guo J."/>
            <person name="He J."/>
            <person name="Jia Z."/>
            <person name="Ren Y."/>
            <person name="Tian G."/>
            <person name="Lu Y."/>
            <person name="Ruan J."/>
            <person name="Qian W."/>
            <person name="Wang M."/>
            <person name="Huang Q."/>
            <person name="Li B."/>
            <person name="Xuan Z."/>
            <person name="Cao J."/>
            <person name="Asan"/>
            <person name="Wu Z."/>
            <person name="Zhang J."/>
            <person name="Cai Q."/>
            <person name="Bai Y."/>
            <person name="Zhao B."/>
            <person name="Han Y."/>
            <person name="Li Y."/>
            <person name="Li X."/>
            <person name="Wang S."/>
            <person name="Shi Q."/>
            <person name="Liu S."/>
            <person name="Cho W.K."/>
            <person name="Kim J.Y."/>
            <person name="Xu Y."/>
            <person name="Heller-Uszynska K."/>
            <person name="Miao H."/>
            <person name="Cheng Z."/>
            <person name="Zhang S."/>
            <person name="Wu J."/>
            <person name="Yang Y."/>
            <person name="Kang H."/>
            <person name="Li M."/>
            <person name="Liang H."/>
            <person name="Ren X."/>
            <person name="Shi Z."/>
            <person name="Wen M."/>
            <person name="Jian M."/>
            <person name="Yang H."/>
            <person name="Zhang G."/>
            <person name="Yang Z."/>
            <person name="Chen R."/>
            <person name="Liu S."/>
            <person name="Li J."/>
            <person name="Ma L."/>
            <person name="Liu H."/>
            <person name="Zhou Y."/>
            <person name="Zhao J."/>
            <person name="Fang X."/>
            <person name="Li G."/>
            <person name="Fang L."/>
            <person name="Li Y."/>
            <person name="Liu D."/>
            <person name="Zheng H."/>
            <person name="Zhang Y."/>
            <person name="Qin N."/>
            <person name="Li Z."/>
            <person name="Yang G."/>
            <person name="Yang S."/>
            <person name="Bolund L."/>
            <person name="Kristiansen K."/>
            <person name="Zheng H."/>
            <person name="Li S."/>
            <person name="Zhang X."/>
            <person name="Yang H."/>
            <person name="Wang J."/>
            <person name="Sun R."/>
            <person name="Zhang B."/>
            <person name="Jiang S."/>
            <person name="Wang J."/>
            <person name="Du Y."/>
            <person name="Li S."/>
        </authorList>
    </citation>
    <scope>NUCLEOTIDE SEQUENCE [LARGE SCALE GENOMIC DNA]</scope>
    <source>
        <strain evidence="11">cv. 9930</strain>
    </source>
</reference>
<keyword evidence="4" id="KW-0349">Heme</keyword>
<protein>
    <recommendedName>
        <fullName evidence="12">Cytochrome P450</fullName>
    </recommendedName>
</protein>
<evidence type="ECO:0000313" key="10">
    <source>
        <dbReference type="EMBL" id="KGN56081.1"/>
    </source>
</evidence>
<dbReference type="SUPFAM" id="SSF48264">
    <property type="entry name" value="Cytochrome P450"/>
    <property type="match status" value="1"/>
</dbReference>
<comment type="similarity">
    <text evidence="3">Belongs to the cytochrome P450 family.</text>
</comment>
<evidence type="ECO:0000256" key="1">
    <source>
        <dbReference type="ARBA" id="ARBA00001971"/>
    </source>
</evidence>
<reference evidence="10 11" key="2">
    <citation type="journal article" date="2009" name="PLoS ONE">
        <title>An integrated genetic and cytogenetic map of the cucumber genome.</title>
        <authorList>
            <person name="Ren Y."/>
            <person name="Zhang Z."/>
            <person name="Liu J."/>
            <person name="Staub J.E."/>
            <person name="Han Y."/>
            <person name="Cheng Z."/>
            <person name="Li X."/>
            <person name="Lu J."/>
            <person name="Miao H."/>
            <person name="Kang H."/>
            <person name="Xie B."/>
            <person name="Gu X."/>
            <person name="Wang X."/>
            <person name="Du Y."/>
            <person name="Jin W."/>
            <person name="Huang S."/>
        </authorList>
    </citation>
    <scope>NUCLEOTIDE SEQUENCE [LARGE SCALE GENOMIC DNA]</scope>
    <source>
        <strain evidence="11">cv. 9930</strain>
    </source>
</reference>
<evidence type="ECO:0000256" key="9">
    <source>
        <dbReference type="ARBA" id="ARBA00023136"/>
    </source>
</evidence>
<evidence type="ECO:0000256" key="3">
    <source>
        <dbReference type="ARBA" id="ARBA00010617"/>
    </source>
</evidence>
<dbReference type="GO" id="GO:0016020">
    <property type="term" value="C:membrane"/>
    <property type="evidence" value="ECO:0007669"/>
    <property type="project" value="UniProtKB-SubCell"/>
</dbReference>
<sequence>MLFGKKFTDKEFMVAIHEGTFLAGASNLGDFIPFIAFLDLQGLGRRAKAVIKIFDELLDVIIEERLEYKKQNRTEKGEFFVDVMLDVIRSREKEHQIDRSSIKAVILVSKTLKLHSYALIRPGN</sequence>
<dbReference type="Gramene" id="KGN56081">
    <property type="protein sequence ID" value="KGN56081"/>
    <property type="gene ID" value="Csa_3G067760"/>
</dbReference>
<dbReference type="InterPro" id="IPR036396">
    <property type="entry name" value="Cyt_P450_sf"/>
</dbReference>
<name>A0A0A0L7J4_CUCSA</name>
<evidence type="ECO:0008006" key="12">
    <source>
        <dbReference type="Google" id="ProtNLM"/>
    </source>
</evidence>
<keyword evidence="11" id="KW-1185">Reference proteome</keyword>
<dbReference type="EMBL" id="CM002924">
    <property type="protein sequence ID" value="KGN56081.1"/>
    <property type="molecule type" value="Genomic_DNA"/>
</dbReference>
<evidence type="ECO:0000256" key="7">
    <source>
        <dbReference type="ARBA" id="ARBA00023004"/>
    </source>
</evidence>
<dbReference type="PANTHER" id="PTHR47943:SF2">
    <property type="entry name" value="CYTOCHROME P450"/>
    <property type="match status" value="1"/>
</dbReference>
<dbReference type="Proteomes" id="UP000029981">
    <property type="component" value="Chromosome 3"/>
</dbReference>
<evidence type="ECO:0000313" key="11">
    <source>
        <dbReference type="Proteomes" id="UP000029981"/>
    </source>
</evidence>
<accession>A0A0A0L7J4</accession>
<reference evidence="10 11" key="4">
    <citation type="journal article" date="2011" name="BMC Genomics">
        <title>RNA-Seq improves annotation of protein-coding genes in the cucumber genome.</title>
        <authorList>
            <person name="Li Z."/>
            <person name="Zhang Z."/>
            <person name="Yan P."/>
            <person name="Huang S."/>
            <person name="Fei Z."/>
            <person name="Lin K."/>
        </authorList>
    </citation>
    <scope>NUCLEOTIDE SEQUENCE [LARGE SCALE GENOMIC DNA]</scope>
    <source>
        <strain evidence="11">cv. 9930</strain>
    </source>
</reference>
<keyword evidence="6" id="KW-0560">Oxidoreductase</keyword>
<proteinExistence type="inferred from homology"/>
<evidence type="ECO:0000256" key="2">
    <source>
        <dbReference type="ARBA" id="ARBA00004370"/>
    </source>
</evidence>
<evidence type="ECO:0000256" key="6">
    <source>
        <dbReference type="ARBA" id="ARBA00023002"/>
    </source>
</evidence>